<name>A0A7M5VA62_9CNID</name>
<proteinExistence type="predicted"/>
<sequence length="217" mass="24215">FRKTSKDKYPKMDLFTSSEIDGEDVFSSNNFVDNYFHFPTPPSGSDDGYWTDSMSSLSPSSIFSGQNSYGESTDFPRQFSCGNSSHLKETRYQKNGEVTEFINGSSGDLERVSIDNLGTFPVFQNDHSLFSLPPPTSLMNFPGNHDIHMENLKDELFCGFHEELVKQCDVALNGTHDCKLDTSKDIQSLRSPFDGFPDSNLSCTGKRLSNNVSHDAS</sequence>
<dbReference type="EnsemblMetazoa" id="CLYHEMT006517.1">
    <property type="protein sequence ID" value="CLYHEMP006517.1"/>
    <property type="gene ID" value="CLYHEMG006517"/>
</dbReference>
<dbReference type="Proteomes" id="UP000594262">
    <property type="component" value="Unplaced"/>
</dbReference>
<reference evidence="1" key="1">
    <citation type="submission" date="2021-01" db="UniProtKB">
        <authorList>
            <consortium name="EnsemblMetazoa"/>
        </authorList>
    </citation>
    <scope>IDENTIFICATION</scope>
</reference>
<organism evidence="1 2">
    <name type="scientific">Clytia hemisphaerica</name>
    <dbReference type="NCBI Taxonomy" id="252671"/>
    <lineage>
        <taxon>Eukaryota</taxon>
        <taxon>Metazoa</taxon>
        <taxon>Cnidaria</taxon>
        <taxon>Hydrozoa</taxon>
        <taxon>Hydroidolina</taxon>
        <taxon>Leptothecata</taxon>
        <taxon>Obeliida</taxon>
        <taxon>Clytiidae</taxon>
        <taxon>Clytia</taxon>
    </lineage>
</organism>
<protein>
    <submittedName>
        <fullName evidence="1">Uncharacterized protein</fullName>
    </submittedName>
</protein>
<dbReference type="AlphaFoldDB" id="A0A7M5VA62"/>
<keyword evidence="2" id="KW-1185">Reference proteome</keyword>
<evidence type="ECO:0000313" key="2">
    <source>
        <dbReference type="Proteomes" id="UP000594262"/>
    </source>
</evidence>
<evidence type="ECO:0000313" key="1">
    <source>
        <dbReference type="EnsemblMetazoa" id="CLYHEMP006517.1"/>
    </source>
</evidence>
<accession>A0A7M5VA62</accession>